<accession>A0A366S5V7</accession>
<dbReference type="InterPro" id="IPR010730">
    <property type="entry name" value="HET"/>
</dbReference>
<proteinExistence type="predicted"/>
<organism evidence="2 3">
    <name type="scientific">Fusarium coffeatum</name>
    <dbReference type="NCBI Taxonomy" id="231269"/>
    <lineage>
        <taxon>Eukaryota</taxon>
        <taxon>Fungi</taxon>
        <taxon>Dikarya</taxon>
        <taxon>Ascomycota</taxon>
        <taxon>Pezizomycotina</taxon>
        <taxon>Sordariomycetes</taxon>
        <taxon>Hypocreomycetidae</taxon>
        <taxon>Hypocreales</taxon>
        <taxon>Nectriaceae</taxon>
        <taxon>Fusarium</taxon>
        <taxon>Fusarium incarnatum-equiseti species complex</taxon>
    </lineage>
</organism>
<dbReference type="InterPro" id="IPR002110">
    <property type="entry name" value="Ankyrin_rpt"/>
</dbReference>
<dbReference type="InterPro" id="IPR052895">
    <property type="entry name" value="HetReg/Transcr_Mod"/>
</dbReference>
<dbReference type="SMART" id="SM00248">
    <property type="entry name" value="ANK"/>
    <property type="match status" value="4"/>
</dbReference>
<dbReference type="OrthoDB" id="194358at2759"/>
<keyword evidence="3" id="KW-1185">Reference proteome</keyword>
<dbReference type="PANTHER" id="PTHR24148">
    <property type="entry name" value="ANKYRIN REPEAT DOMAIN-CONTAINING PROTEIN 39 HOMOLOG-RELATED"/>
    <property type="match status" value="1"/>
</dbReference>
<evidence type="ECO:0000313" key="3">
    <source>
        <dbReference type="Proteomes" id="UP000253153"/>
    </source>
</evidence>
<dbReference type="Pfam" id="PF06985">
    <property type="entry name" value="HET"/>
    <property type="match status" value="1"/>
</dbReference>
<dbReference type="Gene3D" id="1.25.40.20">
    <property type="entry name" value="Ankyrin repeat-containing domain"/>
    <property type="match status" value="2"/>
</dbReference>
<evidence type="ECO:0000259" key="1">
    <source>
        <dbReference type="Pfam" id="PF06985"/>
    </source>
</evidence>
<feature type="domain" description="Heterokaryon incompatibility" evidence="1">
    <location>
        <begin position="51"/>
        <end position="183"/>
    </location>
</feature>
<dbReference type="RefSeq" id="XP_031019295.1">
    <property type="nucleotide sequence ID" value="XM_031156626.1"/>
</dbReference>
<dbReference type="SUPFAM" id="SSF48403">
    <property type="entry name" value="Ankyrin repeat"/>
    <property type="match status" value="1"/>
</dbReference>
<comment type="caution">
    <text evidence="2">The sequence shown here is derived from an EMBL/GenBank/DDBJ whole genome shotgun (WGS) entry which is preliminary data.</text>
</comment>
<dbReference type="GeneID" id="41991922"/>
<reference evidence="2 3" key="1">
    <citation type="submission" date="2018-06" db="EMBL/GenBank/DDBJ databases">
        <title>Fusarium incarnatum-equiseti species complex species 28.</title>
        <authorList>
            <person name="Gardiner D.M."/>
        </authorList>
    </citation>
    <scope>NUCLEOTIDE SEQUENCE [LARGE SCALE GENOMIC DNA]</scope>
    <source>
        <strain evidence="2 3">FIESC_28</strain>
    </source>
</reference>
<protein>
    <recommendedName>
        <fullName evidence="1">Heterokaryon incompatibility domain-containing protein</fullName>
    </recommendedName>
</protein>
<name>A0A366S5V7_9HYPO</name>
<dbReference type="Pfam" id="PF12796">
    <property type="entry name" value="Ank_2"/>
    <property type="match status" value="2"/>
</dbReference>
<dbReference type="Proteomes" id="UP000253153">
    <property type="component" value="Unassembled WGS sequence"/>
</dbReference>
<dbReference type="InterPro" id="IPR036770">
    <property type="entry name" value="Ankyrin_rpt-contain_sf"/>
</dbReference>
<gene>
    <name evidence="2" type="ORF">FIESC28_02477</name>
</gene>
<evidence type="ECO:0000313" key="2">
    <source>
        <dbReference type="EMBL" id="RBR24704.1"/>
    </source>
</evidence>
<dbReference type="PANTHER" id="PTHR24148:SF78">
    <property type="entry name" value="HETEROKARYON INCOMPATIBILITY DOMAIN-CONTAINING PROTEIN"/>
    <property type="match status" value="1"/>
</dbReference>
<dbReference type="EMBL" id="QKXC01000052">
    <property type="protein sequence ID" value="RBR24704.1"/>
    <property type="molecule type" value="Genomic_DNA"/>
</dbReference>
<dbReference type="AlphaFoldDB" id="A0A366S5V7"/>
<sequence>MSLQRSLHHYTDLPDNDIRLLRLLPHQDADAPIKCQLFNCGIVSSGGTRPYEALSYVWGSDHESQSISIDSCYLPVGGNLFAALLHLRDPDIERILWIDAVCINQQDNTEKGHQVQSMAKIYAKATRVIVWLGTATPDIEQALEDIRIAGFAAKQTIMPTINENAVLKLLEAAWFRRVWVLQEVAAARHIVVKCGHAEIDGYAFFSGLNALELPYENQPGLKPLVMSVAYLAKGAAFRSRCTTSQAGRFSLNICRLAQLVDMYRNRQASDNRDRIYALLGMSSDDPGTSGLLADYDISWAKLFKQLVNSILGSVPVNTWDDKAVAVIRGKGCVLGQVESVDANIDQNGKQRLKVRRDSPFGLGTNKSHWRLEVSAEPVEAGDVVCLLQGATLPTIIRIHNDYWNIIVIAAASPKRLQVAMSDDKSELPQRPEKFPHEFLLVWDWDLSRDGSKRGTEYEDLMGHLVSQAPQAGLQTDCEKIARFWNNGMAMRDAKLLRWSRGEENLRKALEILEHVLRNMDKIALAGLDRGHRMVGDDMKELQGIVDLILKDKGGSRALCLAAEAGCEAVVSLLLDTGEVDPNTPDDSKLTPLQKAVRKGDERIVKLLLRSDGINPDITGHPFERTPLVEASGNGYEEIVKLLINTGKANVNGRGFQKTPLIMAAENGHTAFVEILLSTSEVEPDFGVDPKERECNDLLSNYNMTFERHETRLTQCTPHLDLLYFNKIPEKLLY</sequence>